<dbReference type="PANTHER" id="PTHR44688:SF16">
    <property type="entry name" value="DNA-BINDING TRANSCRIPTIONAL ACTIVATOR DEVR_DOSR"/>
    <property type="match status" value="1"/>
</dbReference>
<name>A0A9D1SBY2_9BACT</name>
<dbReference type="Gene3D" id="1.10.10.10">
    <property type="entry name" value="Winged helix-like DNA-binding domain superfamily/Winged helix DNA-binding domain"/>
    <property type="match status" value="1"/>
</dbReference>
<dbReference type="SUPFAM" id="SSF46894">
    <property type="entry name" value="C-terminal effector domain of the bipartite response regulators"/>
    <property type="match status" value="1"/>
</dbReference>
<dbReference type="PRINTS" id="PR00038">
    <property type="entry name" value="HTHLUXR"/>
</dbReference>
<dbReference type="PANTHER" id="PTHR44688">
    <property type="entry name" value="DNA-BINDING TRANSCRIPTIONAL ACTIVATOR DEVR_DOSR"/>
    <property type="match status" value="1"/>
</dbReference>
<dbReference type="GO" id="GO:0003677">
    <property type="term" value="F:DNA binding"/>
    <property type="evidence" value="ECO:0007669"/>
    <property type="project" value="UniProtKB-KW"/>
</dbReference>
<dbReference type="InterPro" id="IPR036388">
    <property type="entry name" value="WH-like_DNA-bd_sf"/>
</dbReference>
<dbReference type="CDD" id="cd06170">
    <property type="entry name" value="LuxR_C_like"/>
    <property type="match status" value="1"/>
</dbReference>
<reference evidence="5" key="2">
    <citation type="journal article" date="2021" name="PeerJ">
        <title>Extensive microbial diversity within the chicken gut microbiome revealed by metagenomics and culture.</title>
        <authorList>
            <person name="Gilroy R."/>
            <person name="Ravi A."/>
            <person name="Getino M."/>
            <person name="Pursley I."/>
            <person name="Horton D.L."/>
            <person name="Alikhan N.F."/>
            <person name="Baker D."/>
            <person name="Gharbi K."/>
            <person name="Hall N."/>
            <person name="Watson M."/>
            <person name="Adriaenssens E.M."/>
            <person name="Foster-Nyarko E."/>
            <person name="Jarju S."/>
            <person name="Secka A."/>
            <person name="Antonio M."/>
            <person name="Oren A."/>
            <person name="Chaudhuri R.R."/>
            <person name="La Ragione R."/>
            <person name="Hildebrand F."/>
            <person name="Pallen M.J."/>
        </authorList>
    </citation>
    <scope>NUCLEOTIDE SEQUENCE</scope>
    <source>
        <strain evidence="5">CHK158-818</strain>
    </source>
</reference>
<protein>
    <submittedName>
        <fullName evidence="5">Response regulator transcription factor</fullName>
    </submittedName>
</protein>
<accession>A0A9D1SBY2</accession>
<keyword evidence="2" id="KW-0238">DNA-binding</keyword>
<dbReference type="InterPro" id="IPR016032">
    <property type="entry name" value="Sig_transdc_resp-reg_C-effctor"/>
</dbReference>
<dbReference type="Proteomes" id="UP000824112">
    <property type="component" value="Unassembled WGS sequence"/>
</dbReference>
<sequence>MSVHLKIAVAEPSVIIRSGILSVLKRLSALNIQVLEIIEITQLSAVLSRQKPDILMVNPAFLGLFSLQKIKAESDCRNMKCIALQYSLTDISALKAYDETISIYDTSDQIKDKLLSLSKEDSDGGIPATDMLSPREKEIVICVVKGMTNKQIAEKLFLSTYTVITHRRNIANKLQIHSPAGLTIYAIVNKLVELNDIKDTIITDSVE</sequence>
<dbReference type="InterPro" id="IPR000792">
    <property type="entry name" value="Tscrpt_reg_LuxR_C"/>
</dbReference>
<dbReference type="GO" id="GO:0006355">
    <property type="term" value="P:regulation of DNA-templated transcription"/>
    <property type="evidence" value="ECO:0007669"/>
    <property type="project" value="InterPro"/>
</dbReference>
<evidence type="ECO:0000313" key="6">
    <source>
        <dbReference type="Proteomes" id="UP000824112"/>
    </source>
</evidence>
<evidence type="ECO:0000256" key="1">
    <source>
        <dbReference type="ARBA" id="ARBA00023015"/>
    </source>
</evidence>
<evidence type="ECO:0000313" key="5">
    <source>
        <dbReference type="EMBL" id="HIU54501.1"/>
    </source>
</evidence>
<comment type="caution">
    <text evidence="5">The sequence shown here is derived from an EMBL/GenBank/DDBJ whole genome shotgun (WGS) entry which is preliminary data.</text>
</comment>
<dbReference type="PROSITE" id="PS00622">
    <property type="entry name" value="HTH_LUXR_1"/>
    <property type="match status" value="1"/>
</dbReference>
<organism evidence="5 6">
    <name type="scientific">Candidatus Gallibacteroides avistercoris</name>
    <dbReference type="NCBI Taxonomy" id="2840833"/>
    <lineage>
        <taxon>Bacteria</taxon>
        <taxon>Pseudomonadati</taxon>
        <taxon>Bacteroidota</taxon>
        <taxon>Bacteroidia</taxon>
        <taxon>Bacteroidales</taxon>
        <taxon>Bacteroidaceae</taxon>
        <taxon>Bacteroidaceae incertae sedis</taxon>
        <taxon>Candidatus Gallibacteroides</taxon>
    </lineage>
</organism>
<evidence type="ECO:0000256" key="3">
    <source>
        <dbReference type="ARBA" id="ARBA00023163"/>
    </source>
</evidence>
<dbReference type="SMART" id="SM00421">
    <property type="entry name" value="HTH_LUXR"/>
    <property type="match status" value="1"/>
</dbReference>
<dbReference type="EMBL" id="DVNA01000038">
    <property type="protein sequence ID" value="HIU54501.1"/>
    <property type="molecule type" value="Genomic_DNA"/>
</dbReference>
<feature type="domain" description="HTH luxR-type" evidence="4">
    <location>
        <begin position="125"/>
        <end position="190"/>
    </location>
</feature>
<reference evidence="5" key="1">
    <citation type="submission" date="2020-10" db="EMBL/GenBank/DDBJ databases">
        <authorList>
            <person name="Gilroy R."/>
        </authorList>
    </citation>
    <scope>NUCLEOTIDE SEQUENCE</scope>
    <source>
        <strain evidence="5">CHK158-818</strain>
    </source>
</reference>
<dbReference type="Pfam" id="PF00196">
    <property type="entry name" value="GerE"/>
    <property type="match status" value="1"/>
</dbReference>
<evidence type="ECO:0000259" key="4">
    <source>
        <dbReference type="PROSITE" id="PS50043"/>
    </source>
</evidence>
<dbReference type="PROSITE" id="PS50043">
    <property type="entry name" value="HTH_LUXR_2"/>
    <property type="match status" value="1"/>
</dbReference>
<keyword evidence="1" id="KW-0805">Transcription regulation</keyword>
<gene>
    <name evidence="5" type="ORF">IAB03_01685</name>
</gene>
<evidence type="ECO:0000256" key="2">
    <source>
        <dbReference type="ARBA" id="ARBA00023125"/>
    </source>
</evidence>
<keyword evidence="3" id="KW-0804">Transcription</keyword>
<dbReference type="AlphaFoldDB" id="A0A9D1SBY2"/>
<proteinExistence type="predicted"/>